<organism evidence="2 3">
    <name type="scientific">Bosea minatitlanensis</name>
    <dbReference type="NCBI Taxonomy" id="128782"/>
    <lineage>
        <taxon>Bacteria</taxon>
        <taxon>Pseudomonadati</taxon>
        <taxon>Pseudomonadota</taxon>
        <taxon>Alphaproteobacteria</taxon>
        <taxon>Hyphomicrobiales</taxon>
        <taxon>Boseaceae</taxon>
        <taxon>Bosea</taxon>
    </lineage>
</organism>
<accession>A0ABW0F1M9</accession>
<proteinExistence type="predicted"/>
<protein>
    <recommendedName>
        <fullName evidence="4">ASCH domain-containing protein</fullName>
    </recommendedName>
</protein>
<evidence type="ECO:0000256" key="1">
    <source>
        <dbReference type="SAM" id="MobiDB-lite"/>
    </source>
</evidence>
<sequence length="199" mass="21797">MSNLILVKIVGEPWLSRAREYREQMIAFTTAWSDYARSLGATGLTNAFPGHRMRGLFFEKAPPPAGWKKPDRKGFATPKKGSPAAEEFARLPVKPRNKHVFGDAIVCDLTWEAPNGAWGGGAIGFMIEGVSIGWVGDVLIARIPHAGRAAAEHLARHPDHIIRHGAADWTIPDGLVEISQAELDLLDAQYRLARERAAS</sequence>
<feature type="region of interest" description="Disordered" evidence="1">
    <location>
        <begin position="64"/>
        <end position="83"/>
    </location>
</feature>
<gene>
    <name evidence="2" type="ORF">ACFPK2_04790</name>
</gene>
<evidence type="ECO:0000313" key="2">
    <source>
        <dbReference type="EMBL" id="MFC5292305.1"/>
    </source>
</evidence>
<dbReference type="Proteomes" id="UP001595976">
    <property type="component" value="Unassembled WGS sequence"/>
</dbReference>
<name>A0ABW0F1M9_9HYPH</name>
<keyword evidence="3" id="KW-1185">Reference proteome</keyword>
<evidence type="ECO:0000313" key="3">
    <source>
        <dbReference type="Proteomes" id="UP001595976"/>
    </source>
</evidence>
<evidence type="ECO:0008006" key="4">
    <source>
        <dbReference type="Google" id="ProtNLM"/>
    </source>
</evidence>
<comment type="caution">
    <text evidence="2">The sequence shown here is derived from an EMBL/GenBank/DDBJ whole genome shotgun (WGS) entry which is preliminary data.</text>
</comment>
<reference evidence="3" key="1">
    <citation type="journal article" date="2019" name="Int. J. Syst. Evol. Microbiol.">
        <title>The Global Catalogue of Microorganisms (GCM) 10K type strain sequencing project: providing services to taxonomists for standard genome sequencing and annotation.</title>
        <authorList>
            <consortium name="The Broad Institute Genomics Platform"/>
            <consortium name="The Broad Institute Genome Sequencing Center for Infectious Disease"/>
            <person name="Wu L."/>
            <person name="Ma J."/>
        </authorList>
    </citation>
    <scope>NUCLEOTIDE SEQUENCE [LARGE SCALE GENOMIC DNA]</scope>
    <source>
        <strain evidence="3">CGMCC 1.15643</strain>
    </source>
</reference>
<dbReference type="EMBL" id="JBHSLI010000001">
    <property type="protein sequence ID" value="MFC5292305.1"/>
    <property type="molecule type" value="Genomic_DNA"/>
</dbReference>
<dbReference type="RefSeq" id="WP_260347633.1">
    <property type="nucleotide sequence ID" value="NZ_JAOAOS010000001.1"/>
</dbReference>